<evidence type="ECO:0000313" key="2">
    <source>
        <dbReference type="EMBL" id="NYE44690.1"/>
    </source>
</evidence>
<comment type="caution">
    <text evidence="2">The sequence shown here is derived from an EMBL/GenBank/DDBJ whole genome shotgun (WGS) entry which is preliminary data.</text>
</comment>
<organism evidence="2 3">
    <name type="scientific">Streptomyces fulvorobeus</name>
    <dbReference type="NCBI Taxonomy" id="284028"/>
    <lineage>
        <taxon>Bacteria</taxon>
        <taxon>Bacillati</taxon>
        <taxon>Actinomycetota</taxon>
        <taxon>Actinomycetes</taxon>
        <taxon>Kitasatosporales</taxon>
        <taxon>Streptomycetaceae</taxon>
        <taxon>Streptomyces</taxon>
    </lineage>
</organism>
<evidence type="ECO:0000259" key="1">
    <source>
        <dbReference type="Pfam" id="PF12770"/>
    </source>
</evidence>
<gene>
    <name evidence="2" type="ORF">HEB29_005701</name>
</gene>
<dbReference type="RefSeq" id="WP_179764377.1">
    <property type="nucleotide sequence ID" value="NZ_BAAAUE010000005.1"/>
</dbReference>
<dbReference type="Proteomes" id="UP000530403">
    <property type="component" value="Unassembled WGS sequence"/>
</dbReference>
<feature type="domain" description="CHAT" evidence="1">
    <location>
        <begin position="716"/>
        <end position="990"/>
    </location>
</feature>
<accession>A0A7Y9HHI9</accession>
<proteinExistence type="predicted"/>
<dbReference type="EMBL" id="JACCCF010000001">
    <property type="protein sequence ID" value="NYE44690.1"/>
    <property type="molecule type" value="Genomic_DNA"/>
</dbReference>
<dbReference type="AlphaFoldDB" id="A0A7Y9HHI9"/>
<protein>
    <submittedName>
        <fullName evidence="2">CHAT domain-containing protein/tetratricopeptide (TPR) repeat protein</fullName>
    </submittedName>
</protein>
<evidence type="ECO:0000313" key="3">
    <source>
        <dbReference type="Proteomes" id="UP000530403"/>
    </source>
</evidence>
<reference evidence="2 3" key="1">
    <citation type="submission" date="2020-07" db="EMBL/GenBank/DDBJ databases">
        <title>Sequencing the genomes of 1000 actinobacteria strains.</title>
        <authorList>
            <person name="Klenk H.-P."/>
        </authorList>
    </citation>
    <scope>NUCLEOTIDE SEQUENCE [LARGE SCALE GENOMIC DNA]</scope>
    <source>
        <strain evidence="2 3">DSM 41455</strain>
    </source>
</reference>
<dbReference type="Pfam" id="PF12770">
    <property type="entry name" value="CHAT"/>
    <property type="match status" value="1"/>
</dbReference>
<dbReference type="InterPro" id="IPR024983">
    <property type="entry name" value="CHAT_dom"/>
</dbReference>
<sequence>MWQDFMVLWGSLLVLICSTVSDRVLKTTQARMSGVLAGLFMYFNGTGFLQDRAQEPEYSWVRVTGAVMLVLAGLGSLNRSRRARAKTRIYPHHNQDTADVLIGRARRALHAFAQGKEDTLDQAVTWGREAVKAARGTSMFPQTTANLVLALRTRYERAHRRQDLDEAIEVGLLLVGDRDCRNEQEYFALLAYVGGALRLRHDHFGDYDDLRQALLLGKASVAPGRTLETYIAVICHEELSATFHSAHLRTGEYSYVDSAIIHLEATAALTERLGRVGRRAVDQAALGRLWCDRSVAQDAPSPAVDALKAITELSSAMRHIPPSHRMFGPVRREYARALRYLAAVQDNMPDVTDALDLAATLRADLVTDLLVQHPERLSTLHLLTDPSQGGTLPHALLDFAADVMERTLTEVDSDDPEYARCLLEQARISAVRETNRAHAVQAAREAADHATADLATRIEGALLHARTAQALGWFPQATRGYEQVITLLPRAASRALRRGDQEHQLARWEGIPSEAAACALAEGRPEQAVQLLEQGRGVLLARALATRGDVAELREAHPQLARRLDELRARETEYENTGLTVAGSTAPATTATPGAALVTISAAGWAGHQKLSGLRQQLAEGWDALLDEIRACSGFQDFAQPPHLGRLKEQAVEGPIVYVNVASFRSDALILLPDQVKHLPLSVTPHDVETQLHVLRRALTPDTGATREAQSAVHDVLEWMWDELAEPVLNAMPDGLRRLWWVPAGQLTQLPLHAAGHHRTHHGQRPRTVLDRVVSSYTPTVGALVAARARPSAEQVRAPLVVAVSSASGHRPLAFARNEAELLRGLYPAARVLTDTQAVAAEVRAALPEALMVHFACHALASDAEPSEGRLLLHDHEASPFTVGDISRLNLHRAELAVLSSCDTARIGPRLQDEVIHLASSFQVAGFAQVVAVLWMVDDEVGHLFAQDFHQRLAKVPLACAAQQVHEAVLRARERAPNFPVHWAGHLHVGR</sequence>
<name>A0A7Y9HHI9_9ACTN</name>